<evidence type="ECO:0000256" key="3">
    <source>
        <dbReference type="ARBA" id="ARBA00012438"/>
    </source>
</evidence>
<protein>
    <recommendedName>
        <fullName evidence="3">histidine kinase</fullName>
        <ecNumber evidence="3">2.7.13.3</ecNumber>
    </recommendedName>
</protein>
<evidence type="ECO:0000256" key="5">
    <source>
        <dbReference type="ARBA" id="ARBA00022553"/>
    </source>
</evidence>
<dbReference type="Gene3D" id="1.10.287.130">
    <property type="match status" value="1"/>
</dbReference>
<proteinExistence type="predicted"/>
<evidence type="ECO:0000313" key="16">
    <source>
        <dbReference type="Proteomes" id="UP000320547"/>
    </source>
</evidence>
<feature type="modified residue" description="4-aspartylphosphate" evidence="12">
    <location>
        <position position="360"/>
    </location>
</feature>
<dbReference type="InterPro" id="IPR036097">
    <property type="entry name" value="HisK_dim/P_sf"/>
</dbReference>
<dbReference type="InterPro" id="IPR036641">
    <property type="entry name" value="HPT_dom_sf"/>
</dbReference>
<evidence type="ECO:0000256" key="6">
    <source>
        <dbReference type="ARBA" id="ARBA00022692"/>
    </source>
</evidence>
<keyword evidence="6" id="KW-0812">Transmembrane</keyword>
<evidence type="ECO:0000256" key="11">
    <source>
        <dbReference type="ARBA" id="ARBA00023136"/>
    </source>
</evidence>
<reference evidence="15 16" key="1">
    <citation type="submission" date="2019-07" db="EMBL/GenBank/DDBJ databases">
        <title>Genomic Encyclopedia of Archaeal and Bacterial Type Strains, Phase II (KMG-II): from individual species to whole genera.</title>
        <authorList>
            <person name="Goeker M."/>
        </authorList>
    </citation>
    <scope>NUCLEOTIDE SEQUENCE [LARGE SCALE GENOMIC DNA]</scope>
    <source>
        <strain evidence="15 16">ATCC BAA-2084</strain>
    </source>
</reference>
<dbReference type="GO" id="GO:0000155">
    <property type="term" value="F:phosphorelay sensor kinase activity"/>
    <property type="evidence" value="ECO:0007669"/>
    <property type="project" value="InterPro"/>
</dbReference>
<evidence type="ECO:0000256" key="1">
    <source>
        <dbReference type="ARBA" id="ARBA00000085"/>
    </source>
</evidence>
<dbReference type="OrthoDB" id="9801651at2"/>
<dbReference type="SUPFAM" id="SSF55785">
    <property type="entry name" value="PYP-like sensor domain (PAS domain)"/>
    <property type="match status" value="1"/>
</dbReference>
<dbReference type="SMART" id="SM00388">
    <property type="entry name" value="HisKA"/>
    <property type="match status" value="1"/>
</dbReference>
<keyword evidence="13" id="KW-0175">Coiled coil</keyword>
<accession>A0A562ULP8</accession>
<dbReference type="AlphaFoldDB" id="A0A562ULP8"/>
<name>A0A562ULP8_9SPHN</name>
<comment type="caution">
    <text evidence="15">The sequence shown here is derived from an EMBL/GenBank/DDBJ whole genome shotgun (WGS) entry which is preliminary data.</text>
</comment>
<dbReference type="PANTHER" id="PTHR45339">
    <property type="entry name" value="HYBRID SIGNAL TRANSDUCTION HISTIDINE KINASE J"/>
    <property type="match status" value="1"/>
</dbReference>
<dbReference type="Gene3D" id="3.30.450.20">
    <property type="entry name" value="PAS domain"/>
    <property type="match status" value="1"/>
</dbReference>
<dbReference type="PANTHER" id="PTHR45339:SF1">
    <property type="entry name" value="HYBRID SIGNAL TRANSDUCTION HISTIDINE KINASE J"/>
    <property type="match status" value="1"/>
</dbReference>
<dbReference type="SUPFAM" id="SSF47384">
    <property type="entry name" value="Homodimeric domain of signal transducing histidine kinase"/>
    <property type="match status" value="1"/>
</dbReference>
<gene>
    <name evidence="15" type="ORF">JN10_2066</name>
</gene>
<dbReference type="SUPFAM" id="SSF47226">
    <property type="entry name" value="Histidine-containing phosphotransfer domain, HPT domain"/>
    <property type="match status" value="1"/>
</dbReference>
<dbReference type="CDD" id="cd00082">
    <property type="entry name" value="HisKA"/>
    <property type="match status" value="1"/>
</dbReference>
<dbReference type="SUPFAM" id="SSF52172">
    <property type="entry name" value="CheY-like"/>
    <property type="match status" value="1"/>
</dbReference>
<dbReference type="InterPro" id="IPR003661">
    <property type="entry name" value="HisK_dim/P_dom"/>
</dbReference>
<dbReference type="InterPro" id="IPR011006">
    <property type="entry name" value="CheY-like_superfamily"/>
</dbReference>
<evidence type="ECO:0000256" key="13">
    <source>
        <dbReference type="SAM" id="Coils"/>
    </source>
</evidence>
<keyword evidence="10" id="KW-0902">Two-component regulatory system</keyword>
<evidence type="ECO:0000256" key="4">
    <source>
        <dbReference type="ARBA" id="ARBA00022475"/>
    </source>
</evidence>
<evidence type="ECO:0000313" key="15">
    <source>
        <dbReference type="EMBL" id="TWJ06532.1"/>
    </source>
</evidence>
<dbReference type="Pfam" id="PF00072">
    <property type="entry name" value="Response_reg"/>
    <property type="match status" value="1"/>
</dbReference>
<dbReference type="Pfam" id="PF00512">
    <property type="entry name" value="HisKA"/>
    <property type="match status" value="1"/>
</dbReference>
<dbReference type="PROSITE" id="PS50110">
    <property type="entry name" value="RESPONSE_REGULATORY"/>
    <property type="match status" value="1"/>
</dbReference>
<evidence type="ECO:0000256" key="7">
    <source>
        <dbReference type="ARBA" id="ARBA00022741"/>
    </source>
</evidence>
<dbReference type="GO" id="GO:0005886">
    <property type="term" value="C:plasma membrane"/>
    <property type="evidence" value="ECO:0007669"/>
    <property type="project" value="UniProtKB-SubCell"/>
</dbReference>
<sequence length="551" mass="60846">MASLEDLPPEEQARILKIRLERAERALHDAETALEGRMKELDRANTDLSRRESELAKKLDIESRKLLAAQSTAQMATIYGEKGKPFTASEGAGVLLGLPDHEEGSLENLVAALHPLDKDRILRVGVEFFTTLKPGIDHEFEHRIIRYDDGSTRWLSWVIRRETAIGDRPSVVYGAVRDITLSRANARAVRALQLRAERRVAELDRLSQQLSTEQVKTAEALAVKTRFLSEMAHAIRTPLNSLNGGLELLGEHFPRQSPDFEVVKEATDQLMQIASKLIEQADTGEFQGFEVQLEPATEQSNNLDQSTSAPKVLLAEDTVSNRYVIERLLKLIGCQTTVVTNGVEAVEAVRAGSFDAILMDVMMPIMDGEQATQAIRAMSGSASQIPIIGVTAHGLQAERERLLSAGMTACLSKPIRREELQAAIRTAVIGREAVEPLAARFDHELFQRAFLDLPESYRDRMRDAAKKDISDYGEEVLRAAKSKDDEALSRAAHSLKGVSLNVGAVGIVEELSLYRETLAKDPGFSSASLRREIASSLLAFDDLYKALVSKS</sequence>
<dbReference type="Gene3D" id="1.20.120.160">
    <property type="entry name" value="HPT domain"/>
    <property type="match status" value="1"/>
</dbReference>
<dbReference type="STRING" id="476157.GCA_001663155_00742"/>
<organism evidence="15 16">
    <name type="scientific">Altererythrobacter ishigakiensis</name>
    <dbReference type="NCBI Taxonomy" id="476157"/>
    <lineage>
        <taxon>Bacteria</taxon>
        <taxon>Pseudomonadati</taxon>
        <taxon>Pseudomonadota</taxon>
        <taxon>Alphaproteobacteria</taxon>
        <taxon>Sphingomonadales</taxon>
        <taxon>Erythrobacteraceae</taxon>
        <taxon>Altererythrobacter</taxon>
    </lineage>
</organism>
<evidence type="ECO:0000256" key="2">
    <source>
        <dbReference type="ARBA" id="ARBA00004651"/>
    </source>
</evidence>
<feature type="domain" description="Response regulatory" evidence="14">
    <location>
        <begin position="311"/>
        <end position="428"/>
    </location>
</feature>
<dbReference type="InterPro" id="IPR001789">
    <property type="entry name" value="Sig_transdc_resp-reg_receiver"/>
</dbReference>
<dbReference type="RefSeq" id="WP_067597508.1">
    <property type="nucleotide sequence ID" value="NZ_CP015963.1"/>
</dbReference>
<keyword evidence="16" id="KW-1185">Reference proteome</keyword>
<keyword evidence="8" id="KW-0067">ATP-binding</keyword>
<dbReference type="CDD" id="cd17546">
    <property type="entry name" value="REC_hyHK_CKI1_RcsC-like"/>
    <property type="match status" value="1"/>
</dbReference>
<comment type="subcellular location">
    <subcellularLocation>
        <location evidence="2">Cell membrane</location>
        <topology evidence="2">Multi-pass membrane protein</topology>
    </subcellularLocation>
</comment>
<evidence type="ECO:0000256" key="8">
    <source>
        <dbReference type="ARBA" id="ARBA00022840"/>
    </source>
</evidence>
<dbReference type="Proteomes" id="UP000320547">
    <property type="component" value="Unassembled WGS sequence"/>
</dbReference>
<dbReference type="Gene3D" id="3.40.50.2300">
    <property type="match status" value="1"/>
</dbReference>
<dbReference type="GO" id="GO:0005524">
    <property type="term" value="F:ATP binding"/>
    <property type="evidence" value="ECO:0007669"/>
    <property type="project" value="UniProtKB-KW"/>
</dbReference>
<dbReference type="SMART" id="SM00448">
    <property type="entry name" value="REC"/>
    <property type="match status" value="1"/>
</dbReference>
<evidence type="ECO:0000256" key="12">
    <source>
        <dbReference type="PROSITE-ProRule" id="PRU00169"/>
    </source>
</evidence>
<feature type="coiled-coil region" evidence="13">
    <location>
        <begin position="13"/>
        <end position="58"/>
    </location>
</feature>
<dbReference type="EC" id="2.7.13.3" evidence="3"/>
<keyword evidence="9" id="KW-1133">Transmembrane helix</keyword>
<evidence type="ECO:0000256" key="9">
    <source>
        <dbReference type="ARBA" id="ARBA00022989"/>
    </source>
</evidence>
<keyword evidence="7" id="KW-0547">Nucleotide-binding</keyword>
<evidence type="ECO:0000256" key="10">
    <source>
        <dbReference type="ARBA" id="ARBA00023012"/>
    </source>
</evidence>
<dbReference type="InterPro" id="IPR035965">
    <property type="entry name" value="PAS-like_dom_sf"/>
</dbReference>
<keyword evidence="11" id="KW-0472">Membrane</keyword>
<dbReference type="EMBL" id="VLLK01000002">
    <property type="protein sequence ID" value="TWJ06532.1"/>
    <property type="molecule type" value="Genomic_DNA"/>
</dbReference>
<evidence type="ECO:0000259" key="14">
    <source>
        <dbReference type="PROSITE" id="PS50110"/>
    </source>
</evidence>
<comment type="catalytic activity">
    <reaction evidence="1">
        <text>ATP + protein L-histidine = ADP + protein N-phospho-L-histidine.</text>
        <dbReference type="EC" id="2.7.13.3"/>
    </reaction>
</comment>
<keyword evidence="5 12" id="KW-0597">Phosphoprotein</keyword>
<keyword evidence="4" id="KW-1003">Cell membrane</keyword>